<evidence type="ECO:0000313" key="6">
    <source>
        <dbReference type="Proteomes" id="UP000001508"/>
    </source>
</evidence>
<dbReference type="SMART" id="SM00260">
    <property type="entry name" value="CheW"/>
    <property type="match status" value="1"/>
</dbReference>
<dbReference type="PANTHER" id="PTHR22617">
    <property type="entry name" value="CHEMOTAXIS SENSOR HISTIDINE KINASE-RELATED"/>
    <property type="match status" value="1"/>
</dbReference>
<dbReference type="GO" id="GO:0005829">
    <property type="term" value="C:cytosol"/>
    <property type="evidence" value="ECO:0007669"/>
    <property type="project" value="TreeGrafter"/>
</dbReference>
<accession>D6Z1A8</accession>
<feature type="compositionally biased region" description="Low complexity" evidence="2">
    <location>
        <begin position="515"/>
        <end position="525"/>
    </location>
</feature>
<dbReference type="HOGENOM" id="CLU_028871_10_3_7"/>
<proteinExistence type="predicted"/>
<dbReference type="eggNOG" id="COG2197">
    <property type="taxonomic scope" value="Bacteria"/>
</dbReference>
<dbReference type="Proteomes" id="UP000001508">
    <property type="component" value="Chromosome"/>
</dbReference>
<feature type="compositionally biased region" description="Basic and acidic residues" evidence="2">
    <location>
        <begin position="535"/>
        <end position="545"/>
    </location>
</feature>
<dbReference type="Gene3D" id="3.40.50.2300">
    <property type="match status" value="1"/>
</dbReference>
<keyword evidence="6" id="KW-1185">Reference proteome</keyword>
<feature type="domain" description="Response regulatory" evidence="3">
    <location>
        <begin position="8"/>
        <end position="126"/>
    </location>
</feature>
<dbReference type="Gene3D" id="3.40.190.10">
    <property type="entry name" value="Periplasmic binding protein-like II"/>
    <property type="match status" value="2"/>
</dbReference>
<evidence type="ECO:0000313" key="5">
    <source>
        <dbReference type="EMBL" id="ADH85363.1"/>
    </source>
</evidence>
<dbReference type="PROSITE" id="PS50110">
    <property type="entry name" value="RESPONSE_REGULATORY"/>
    <property type="match status" value="1"/>
</dbReference>
<protein>
    <submittedName>
        <fullName evidence="5">Response regulator receiver modulated CheW protein</fullName>
    </submittedName>
</protein>
<dbReference type="PROSITE" id="PS50851">
    <property type="entry name" value="CHEW"/>
    <property type="match status" value="1"/>
</dbReference>
<dbReference type="STRING" id="589865.DaAHT2_0659"/>
<dbReference type="InterPro" id="IPR039315">
    <property type="entry name" value="CheW"/>
</dbReference>
<dbReference type="Pfam" id="PF00072">
    <property type="entry name" value="Response_reg"/>
    <property type="match status" value="1"/>
</dbReference>
<dbReference type="InterPro" id="IPR002545">
    <property type="entry name" value="CheW-lke_dom"/>
</dbReference>
<feature type="region of interest" description="Disordered" evidence="2">
    <location>
        <begin position="483"/>
        <end position="557"/>
    </location>
</feature>
<dbReference type="SUPFAM" id="SSF53850">
    <property type="entry name" value="Periplasmic binding protein-like II"/>
    <property type="match status" value="1"/>
</dbReference>
<dbReference type="SMART" id="SM00448">
    <property type="entry name" value="REC"/>
    <property type="match status" value="1"/>
</dbReference>
<feature type="compositionally biased region" description="Acidic residues" evidence="2">
    <location>
        <begin position="546"/>
        <end position="557"/>
    </location>
</feature>
<evidence type="ECO:0000259" key="4">
    <source>
        <dbReference type="PROSITE" id="PS50851"/>
    </source>
</evidence>
<feature type="domain" description="CheW-like" evidence="4">
    <location>
        <begin position="560"/>
        <end position="700"/>
    </location>
</feature>
<reference evidence="6" key="1">
    <citation type="submission" date="2010-02" db="EMBL/GenBank/DDBJ databases">
        <title>Complete sequence of Desulfurivibrio alkaliphilus AHT2.</title>
        <authorList>
            <consortium name="US DOE Joint Genome Institute"/>
            <person name="Pitluck S."/>
            <person name="Chertkov O."/>
            <person name="Detter J.C."/>
            <person name="Han C."/>
            <person name="Tapia R."/>
            <person name="Larimer F."/>
            <person name="Land M."/>
            <person name="Hauser L."/>
            <person name="Kyrpides N."/>
            <person name="Mikhailova N."/>
            <person name="Sorokin D.Y."/>
            <person name="Muyzer G."/>
            <person name="Woyke T."/>
        </authorList>
    </citation>
    <scope>NUCLEOTIDE SEQUENCE [LARGE SCALE GENOMIC DNA]</scope>
    <source>
        <strain evidence="6">DSM 19089 / UNIQEM U267 / AHT2</strain>
    </source>
</reference>
<evidence type="ECO:0000256" key="2">
    <source>
        <dbReference type="SAM" id="MobiDB-lite"/>
    </source>
</evidence>
<dbReference type="SUPFAM" id="SSF52172">
    <property type="entry name" value="CheY-like"/>
    <property type="match status" value="1"/>
</dbReference>
<sequence>MTVASKLRILLAEDARAMRKMEVKILAEAGYPEVIQVNDGQEAVDRLTAGDQVDLVISDWSMPNMDGLQLVQWLRGQEQFKNLPILVATSHGDREYIDEIMAAGANGVLPKPFTAEELKVAIAKVMGWAPPEQPSLVAENQGPQLTEDGRLLLRLAHIQITDHLALGVLKERIAKGEETPIHFALETCCQGGWNPLQAELEKGRVDGALILAPAAMDMFNHRVPIKLVLLAHRNGSICVRKRRAEGSESGEIAEADFFRRKSFYLPHKMSIHNLLAHHYFKQLGLKAGVANEPGIDVLLEVVPPVTMPEVLRDNDEAAGFLVAEPIGSRAIAAGIAEKQFLSSELWDHHPCCVVVFRDEIIEQHPEAVREFTQMMVRAGRAIPADLDQAAQVAVRFLDPLGTLGLKPELLAKVLADPGGIVYDDLYPRPEELAIIQDYMRREMGIGRPVDLENFVDHRFADEACPEAAGRSHQPPTFTGAVAEQATPNHPQTPAPAAAGENKPEPELQPEPEPAALPAEGAQPAQSSGPKKATAKKAEKESSRPLDDEDEWDEDDEDTQKDKYLTFHLHGEDYGLEIRFVTEIIGIQKITKVPDMPHFLMGIINLRGKVIPVMDVRLRFKLPEREYDERTCIIVVDIEGTAIGLVVDQVQEVVDIPEDQVEPPPESRRGKSSPFLQGMGKIGKEVKILLNVEKLLYDEQLESIKEVAGERE</sequence>
<feature type="region of interest" description="Disordered" evidence="2">
    <location>
        <begin position="658"/>
        <end position="677"/>
    </location>
</feature>
<dbReference type="PANTHER" id="PTHR22617:SF23">
    <property type="entry name" value="CHEMOTAXIS PROTEIN CHEW"/>
    <property type="match status" value="1"/>
</dbReference>
<dbReference type="eggNOG" id="COG0715">
    <property type="taxonomic scope" value="Bacteria"/>
</dbReference>
<name>D6Z1A8_DESAT</name>
<dbReference type="Pfam" id="PF01584">
    <property type="entry name" value="CheW"/>
    <property type="match status" value="1"/>
</dbReference>
<dbReference type="Gene3D" id="2.30.30.40">
    <property type="entry name" value="SH3 Domains"/>
    <property type="match status" value="1"/>
</dbReference>
<evidence type="ECO:0000256" key="1">
    <source>
        <dbReference type="PROSITE-ProRule" id="PRU00169"/>
    </source>
</evidence>
<organism evidence="5 6">
    <name type="scientific">Desulfurivibrio alkaliphilus (strain DSM 19089 / UNIQEM U267 / AHT2)</name>
    <dbReference type="NCBI Taxonomy" id="589865"/>
    <lineage>
        <taxon>Bacteria</taxon>
        <taxon>Pseudomonadati</taxon>
        <taxon>Thermodesulfobacteriota</taxon>
        <taxon>Desulfobulbia</taxon>
        <taxon>Desulfobulbales</taxon>
        <taxon>Desulfobulbaceae</taxon>
        <taxon>Desulfurivibrio</taxon>
    </lineage>
</organism>
<dbReference type="Pfam" id="PF13379">
    <property type="entry name" value="NMT1_2"/>
    <property type="match status" value="1"/>
</dbReference>
<dbReference type="SUPFAM" id="SSF50341">
    <property type="entry name" value="CheW-like"/>
    <property type="match status" value="1"/>
</dbReference>
<feature type="modified residue" description="4-aspartylphosphate" evidence="1">
    <location>
        <position position="59"/>
    </location>
</feature>
<dbReference type="InterPro" id="IPR036061">
    <property type="entry name" value="CheW-like_dom_sf"/>
</dbReference>
<dbReference type="eggNOG" id="COG0835">
    <property type="taxonomic scope" value="Bacteria"/>
</dbReference>
<dbReference type="Gene3D" id="2.40.50.180">
    <property type="entry name" value="CheA-289, Domain 4"/>
    <property type="match status" value="1"/>
</dbReference>
<evidence type="ECO:0000259" key="3">
    <source>
        <dbReference type="PROSITE" id="PS50110"/>
    </source>
</evidence>
<dbReference type="GO" id="GO:0000160">
    <property type="term" value="P:phosphorelay signal transduction system"/>
    <property type="evidence" value="ECO:0007669"/>
    <property type="project" value="InterPro"/>
</dbReference>
<dbReference type="InterPro" id="IPR011006">
    <property type="entry name" value="CheY-like_superfamily"/>
</dbReference>
<dbReference type="RefSeq" id="WP_013162893.1">
    <property type="nucleotide sequence ID" value="NC_014216.1"/>
</dbReference>
<dbReference type="AlphaFoldDB" id="D6Z1A8"/>
<keyword evidence="1" id="KW-0597">Phosphoprotein</keyword>
<dbReference type="EMBL" id="CP001940">
    <property type="protein sequence ID" value="ADH85363.1"/>
    <property type="molecule type" value="Genomic_DNA"/>
</dbReference>
<dbReference type="KEGG" id="dak:DaAHT2_0659"/>
<dbReference type="InParanoid" id="D6Z1A8"/>
<dbReference type="InterPro" id="IPR001789">
    <property type="entry name" value="Sig_transdc_resp-reg_receiver"/>
</dbReference>
<gene>
    <name evidence="5" type="ordered locus">DaAHT2_0659</name>
</gene>
<dbReference type="GO" id="GO:0006935">
    <property type="term" value="P:chemotaxis"/>
    <property type="evidence" value="ECO:0007669"/>
    <property type="project" value="InterPro"/>
</dbReference>